<feature type="binding site" evidence="8">
    <location>
        <position position="42"/>
    </location>
    <ligand>
        <name>ATP</name>
        <dbReference type="ChEBI" id="CHEBI:30616"/>
    </ligand>
</feature>
<evidence type="ECO:0000256" key="6">
    <source>
        <dbReference type="ARBA" id="ARBA00022840"/>
    </source>
</evidence>
<feature type="binding site" evidence="8">
    <location>
        <position position="519"/>
    </location>
    <ligand>
        <name>ATP</name>
        <dbReference type="ChEBI" id="CHEBI:30616"/>
    </ligand>
</feature>
<dbReference type="CDD" id="cd02204">
    <property type="entry name" value="PurL_repeat2"/>
    <property type="match status" value="1"/>
</dbReference>
<dbReference type="InterPro" id="IPR041609">
    <property type="entry name" value="PurL_linker"/>
</dbReference>
<feature type="binding site" evidence="8">
    <location>
        <position position="106"/>
    </location>
    <ligand>
        <name>substrate</name>
    </ligand>
</feature>
<proteinExistence type="inferred from homology"/>
<sequence length="726" mass="76988">MQASDVGLTAEEYARITELMGREPNDLELGLFGALWSEHCSYKNSKALLSRLPHDGPYVVAGPGGNAGVVRLGDALEVAFKVESHNHPSYVEPVQGAATGVGGILRDIIAMGARPILVGDALRFGTDRHSIAILSSVVKGVGQYSNAIGVPTVTGDIGFSPTYRTNPLVNVLALGIRTPGQAMGAHTASPGQLVVLMGQRTGRDGIHGASLLASRDFDQSSQELRPTVQVGDPFLGKLLMEATLKTVSEGLLNALQDLGAAGLTSAVAELCAGSHVGAEIYLDRVPLREPGLSPYEIMLSETQERMLLIVSESNLKAVLDIAADFEILATVIGHTTDSGDLVLQFGQDPVARLKTTWLVDDAPRRAVDDSWWQALDERIEKPVPPAPAFQPKLLLEVASSLDGRDRSPVYRQYDWMIQTRTVRGPGHDAAVLDLGDHAGLAVSIAGPGRWAAVDPYAGGAGAVWRALAGLAAQGAEPLGLTDGVNAGNPDKPESYRAMGALIRGVADAARAAGVPVTGGNVSLHNETDGESIWPTVVIGAAGSHPHAPKPVGDGLGVLGDAIYLLNPAPLHWGGSVAALLHHGPSPYPRIVAAEGGRVLRQVADWVRERPPRALTVVGDGGLGLTLIRMWARSGPSLGIEIQLAETDTKDKTLRFFSEGPLQWVAVVASGDQQATEAAWLDRNIPFQRLGTVKEGPMMVVDGRYQWSYGDVMRAWRQPYKEVDDEL</sequence>
<dbReference type="GO" id="GO:0006189">
    <property type="term" value="P:'de novo' IMP biosynthetic process"/>
    <property type="evidence" value="ECO:0007669"/>
    <property type="project" value="UniProtKB-UniRule"/>
</dbReference>
<dbReference type="NCBIfam" id="NF002290">
    <property type="entry name" value="PRK01213.1"/>
    <property type="match status" value="1"/>
</dbReference>
<comment type="subcellular location">
    <subcellularLocation>
        <location evidence="8">Cytoplasm</location>
    </subcellularLocation>
</comment>
<evidence type="ECO:0000313" key="13">
    <source>
        <dbReference type="Proteomes" id="UP000533476"/>
    </source>
</evidence>
<evidence type="ECO:0000256" key="7">
    <source>
        <dbReference type="ARBA" id="ARBA00022842"/>
    </source>
</evidence>
<keyword evidence="5 8" id="KW-0658">Purine biosynthesis</keyword>
<dbReference type="Pfam" id="PF00586">
    <property type="entry name" value="AIRS"/>
    <property type="match status" value="2"/>
</dbReference>
<feature type="binding site" evidence="8">
    <location>
        <position position="229"/>
    </location>
    <ligand>
        <name>substrate</name>
    </ligand>
</feature>
<dbReference type="Pfam" id="PF02769">
    <property type="entry name" value="AIRS_C"/>
    <property type="match status" value="1"/>
</dbReference>
<evidence type="ECO:0000259" key="11">
    <source>
        <dbReference type="Pfam" id="PF18072"/>
    </source>
</evidence>
<dbReference type="Proteomes" id="UP000533476">
    <property type="component" value="Unassembled WGS sequence"/>
</dbReference>
<keyword evidence="2 8" id="KW-0436">Ligase</keyword>
<dbReference type="PIRSF" id="PIRSF001587">
    <property type="entry name" value="FGAM_synthase_II"/>
    <property type="match status" value="1"/>
</dbReference>
<name>A0A7Y0Q559_9FIRM</name>
<comment type="pathway">
    <text evidence="8">Purine metabolism; IMP biosynthesis via de novo pathway; 5-amino-1-(5-phospho-D-ribosyl)imidazole from N(2)-formyl-N(1)-(5-phospho-D-ribosyl)glycinamide: step 1/2.</text>
</comment>
<comment type="subunit">
    <text evidence="8">Monomer. Part of the FGAM synthase complex composed of 1 PurL, 1 PurQ and 2 PurS subunits.</text>
</comment>
<dbReference type="AlphaFoldDB" id="A0A7Y0Q559"/>
<dbReference type="InterPro" id="IPR036921">
    <property type="entry name" value="PurM-like_N_sf"/>
</dbReference>
<dbReference type="GO" id="GO:0005737">
    <property type="term" value="C:cytoplasm"/>
    <property type="evidence" value="ECO:0007669"/>
    <property type="project" value="UniProtKB-SubCell"/>
</dbReference>
<dbReference type="GO" id="GO:0005524">
    <property type="term" value="F:ATP binding"/>
    <property type="evidence" value="ECO:0007669"/>
    <property type="project" value="UniProtKB-UniRule"/>
</dbReference>
<dbReference type="PANTHER" id="PTHR43555">
    <property type="entry name" value="PHOSPHORIBOSYLFORMYLGLYCINAMIDINE SYNTHASE SUBUNIT PURL"/>
    <property type="match status" value="1"/>
</dbReference>
<feature type="binding site" evidence="8">
    <location>
        <position position="81"/>
    </location>
    <ligand>
        <name>ATP</name>
        <dbReference type="ChEBI" id="CHEBI:30616"/>
    </ligand>
</feature>
<protein>
    <recommendedName>
        <fullName evidence="8">Phosphoribosylformylglycinamidine synthase subunit PurL</fullName>
        <shortName evidence="8">FGAM synthase</shortName>
        <ecNumber evidence="8">6.3.5.3</ecNumber>
    </recommendedName>
    <alternativeName>
        <fullName evidence="8">Formylglycinamide ribonucleotide amidotransferase subunit II</fullName>
        <shortName evidence="8">FGAR amidotransferase II</shortName>
        <shortName evidence="8">FGAR-AT II</shortName>
    </alternativeName>
    <alternativeName>
        <fullName evidence="8">Glutamine amidotransferase PurL</fullName>
    </alternativeName>
    <alternativeName>
        <fullName evidence="8">Phosphoribosylformylglycinamidine synthase subunit II</fullName>
    </alternativeName>
</protein>
<feature type="domain" description="Phosphoribosylformylglycinamidine synthase linker" evidence="11">
    <location>
        <begin position="5"/>
        <end position="43"/>
    </location>
</feature>
<organism evidence="12 13">
    <name type="scientific">Sulfobacillus harzensis</name>
    <dbReference type="NCBI Taxonomy" id="2729629"/>
    <lineage>
        <taxon>Bacteria</taxon>
        <taxon>Bacillati</taxon>
        <taxon>Bacillota</taxon>
        <taxon>Clostridia</taxon>
        <taxon>Eubacteriales</taxon>
        <taxon>Clostridiales Family XVII. Incertae Sedis</taxon>
        <taxon>Sulfobacillus</taxon>
    </lineage>
</organism>
<feature type="active site" description="Proton acceptor" evidence="8">
    <location>
        <position position="85"/>
    </location>
</feature>
<dbReference type="GO" id="GO:0004642">
    <property type="term" value="F:phosphoribosylformylglycinamidine synthase activity"/>
    <property type="evidence" value="ECO:0007669"/>
    <property type="project" value="UniProtKB-UniRule"/>
</dbReference>
<dbReference type="EMBL" id="JABBVZ010000073">
    <property type="protein sequence ID" value="NMP23929.1"/>
    <property type="molecule type" value="Genomic_DNA"/>
</dbReference>
<feature type="binding site" evidence="8">
    <location>
        <position position="257"/>
    </location>
    <ligand>
        <name>Mg(2+)</name>
        <dbReference type="ChEBI" id="CHEBI:18420"/>
        <label>2</label>
    </ligand>
</feature>
<feature type="binding site" evidence="8">
    <location>
        <position position="482"/>
    </location>
    <ligand>
        <name>ATP</name>
        <dbReference type="ChEBI" id="CHEBI:30616"/>
    </ligand>
</feature>
<comment type="function">
    <text evidence="8">Part of the phosphoribosylformylglycinamidine synthase complex involved in the purines biosynthetic pathway. Catalyzes the ATP-dependent conversion of formylglycinamide ribonucleotide (FGAR) and glutamine to yield formylglycinamidine ribonucleotide (FGAM) and glutamate. The FGAM synthase complex is composed of three subunits. PurQ produces an ammonia molecule by converting glutamine to glutamate. PurL transfers the ammonia molecule to FGAR to form FGAM in an ATP-dependent manner. PurS interacts with PurQ and PurL and is thought to assist in the transfer of the ammonia molecule from PurQ to PurL.</text>
</comment>
<gene>
    <name evidence="8 12" type="primary">purL</name>
    <name evidence="12" type="ORF">HIJ39_16470</name>
</gene>
<dbReference type="InterPro" id="IPR010918">
    <property type="entry name" value="PurM-like_C_dom"/>
</dbReference>
<dbReference type="Gene3D" id="3.90.650.10">
    <property type="entry name" value="PurM-like C-terminal domain"/>
    <property type="match status" value="2"/>
</dbReference>
<keyword evidence="1 8" id="KW-0963">Cytoplasm</keyword>
<evidence type="ECO:0000259" key="9">
    <source>
        <dbReference type="Pfam" id="PF00586"/>
    </source>
</evidence>
<dbReference type="UniPathway" id="UPA00074">
    <property type="reaction ID" value="UER00128"/>
</dbReference>
<dbReference type="InterPro" id="IPR016188">
    <property type="entry name" value="PurM-like_N"/>
</dbReference>
<feature type="active site" evidence="8">
    <location>
        <position position="39"/>
    </location>
</feature>
<dbReference type="InterPro" id="IPR010074">
    <property type="entry name" value="PRibForGlyAmidine_synth_PurL"/>
</dbReference>
<dbReference type="HAMAP" id="MF_00420">
    <property type="entry name" value="PurL_2"/>
    <property type="match status" value="1"/>
</dbReference>
<dbReference type="InterPro" id="IPR036676">
    <property type="entry name" value="PurM-like_C_sf"/>
</dbReference>
<comment type="similarity">
    <text evidence="8">Belongs to the FGAMS family.</text>
</comment>
<dbReference type="NCBIfam" id="TIGR01736">
    <property type="entry name" value="FGAM_synth_II"/>
    <property type="match status" value="1"/>
</dbReference>
<dbReference type="Gene3D" id="3.30.1330.10">
    <property type="entry name" value="PurM-like, N-terminal domain"/>
    <property type="match status" value="2"/>
</dbReference>
<keyword evidence="7 8" id="KW-0460">Magnesium</keyword>
<dbReference type="RefSeq" id="WP_169101605.1">
    <property type="nucleotide sequence ID" value="NZ_JABBVZ010000073.1"/>
</dbReference>
<reference evidence="12 13" key="1">
    <citation type="submission" date="2020-04" db="EMBL/GenBank/DDBJ databases">
        <authorList>
            <person name="Zhang R."/>
            <person name="Schippers A."/>
        </authorList>
    </citation>
    <scope>NUCLEOTIDE SEQUENCE [LARGE SCALE GENOMIC DNA]</scope>
    <source>
        <strain evidence="12 13">DSM 109850</strain>
    </source>
</reference>
<evidence type="ECO:0000256" key="1">
    <source>
        <dbReference type="ARBA" id="ARBA00022490"/>
    </source>
</evidence>
<feature type="binding site" evidence="8">
    <location>
        <position position="522"/>
    </location>
    <ligand>
        <name>substrate</name>
    </ligand>
</feature>
<feature type="binding site" evidence="8">
    <location>
        <position position="83"/>
    </location>
    <ligand>
        <name>Mg(2+)</name>
        <dbReference type="ChEBI" id="CHEBI:18420"/>
        <label>1</label>
    </ligand>
</feature>
<comment type="caution">
    <text evidence="8">Lacks conserved residue(s) required for the propagation of feature annotation.</text>
</comment>
<comment type="catalytic activity">
    <reaction evidence="8">
        <text>N(2)-formyl-N(1)-(5-phospho-beta-D-ribosyl)glycinamide + L-glutamine + ATP + H2O = 2-formamido-N(1)-(5-O-phospho-beta-D-ribosyl)acetamidine + L-glutamate + ADP + phosphate + H(+)</text>
        <dbReference type="Rhea" id="RHEA:17129"/>
        <dbReference type="ChEBI" id="CHEBI:15377"/>
        <dbReference type="ChEBI" id="CHEBI:15378"/>
        <dbReference type="ChEBI" id="CHEBI:29985"/>
        <dbReference type="ChEBI" id="CHEBI:30616"/>
        <dbReference type="ChEBI" id="CHEBI:43474"/>
        <dbReference type="ChEBI" id="CHEBI:58359"/>
        <dbReference type="ChEBI" id="CHEBI:147286"/>
        <dbReference type="ChEBI" id="CHEBI:147287"/>
        <dbReference type="ChEBI" id="CHEBI:456216"/>
        <dbReference type="EC" id="6.3.5.3"/>
    </reaction>
</comment>
<accession>A0A7Y0Q559</accession>
<evidence type="ECO:0000256" key="4">
    <source>
        <dbReference type="ARBA" id="ARBA00022741"/>
    </source>
</evidence>
<dbReference type="SUPFAM" id="SSF55326">
    <property type="entry name" value="PurM N-terminal domain-like"/>
    <property type="match status" value="2"/>
</dbReference>
<evidence type="ECO:0000256" key="2">
    <source>
        <dbReference type="ARBA" id="ARBA00022598"/>
    </source>
</evidence>
<evidence type="ECO:0000313" key="12">
    <source>
        <dbReference type="EMBL" id="NMP23929.1"/>
    </source>
</evidence>
<dbReference type="PANTHER" id="PTHR43555:SF1">
    <property type="entry name" value="PHOSPHORIBOSYLFORMYLGLYCINAMIDINE SYNTHASE SUBUNIT PURL"/>
    <property type="match status" value="1"/>
</dbReference>
<feature type="binding site" evidence="8">
    <location>
        <position position="107"/>
    </location>
    <ligand>
        <name>Mg(2+)</name>
        <dbReference type="ChEBI" id="CHEBI:18420"/>
        <label>2</label>
    </ligand>
</feature>
<feature type="domain" description="PurM-like C-terminal" evidence="10">
    <location>
        <begin position="190"/>
        <end position="344"/>
    </location>
</feature>
<dbReference type="Pfam" id="PF18072">
    <property type="entry name" value="FGAR-AT_linker"/>
    <property type="match status" value="1"/>
</dbReference>
<dbReference type="SUPFAM" id="SSF56042">
    <property type="entry name" value="PurM C-terminal domain-like"/>
    <property type="match status" value="2"/>
</dbReference>
<keyword evidence="13" id="KW-1185">Reference proteome</keyword>
<evidence type="ECO:0000256" key="8">
    <source>
        <dbReference type="HAMAP-Rule" id="MF_00420"/>
    </source>
</evidence>
<dbReference type="CDD" id="cd02203">
    <property type="entry name" value="PurL_repeat1"/>
    <property type="match status" value="1"/>
</dbReference>
<feature type="domain" description="PurM-like N-terminal" evidence="9">
    <location>
        <begin position="64"/>
        <end position="176"/>
    </location>
</feature>
<keyword evidence="6 8" id="KW-0067">ATP-binding</keyword>
<feature type="binding site" evidence="8">
    <location>
        <begin position="84"/>
        <end position="87"/>
    </location>
    <ligand>
        <name>substrate</name>
    </ligand>
</feature>
<evidence type="ECO:0000259" key="10">
    <source>
        <dbReference type="Pfam" id="PF02769"/>
    </source>
</evidence>
<feature type="binding site" evidence="8">
    <location>
        <position position="520"/>
    </location>
    <ligand>
        <name>Mg(2+)</name>
        <dbReference type="ChEBI" id="CHEBI:18420"/>
        <label>1</label>
    </ligand>
</feature>
<evidence type="ECO:0000256" key="3">
    <source>
        <dbReference type="ARBA" id="ARBA00022723"/>
    </source>
</evidence>
<dbReference type="GO" id="GO:0000287">
    <property type="term" value="F:magnesium ion binding"/>
    <property type="evidence" value="ECO:0007669"/>
    <property type="project" value="UniProtKB-UniRule"/>
</dbReference>
<evidence type="ECO:0000256" key="5">
    <source>
        <dbReference type="ARBA" id="ARBA00022755"/>
    </source>
</evidence>
<feature type="domain" description="PurM-like N-terminal" evidence="9">
    <location>
        <begin position="426"/>
        <end position="542"/>
    </location>
</feature>
<keyword evidence="4 8" id="KW-0547">Nucleotide-binding</keyword>
<comment type="caution">
    <text evidence="12">The sequence shown here is derived from an EMBL/GenBank/DDBJ whole genome shotgun (WGS) entry which is preliminary data.</text>
</comment>
<dbReference type="EC" id="6.3.5.3" evidence="8"/>
<keyword evidence="3 8" id="KW-0479">Metal-binding</keyword>